<dbReference type="InterPro" id="IPR023485">
    <property type="entry name" value="Ptyr_pPase"/>
</dbReference>
<dbReference type="RefSeq" id="WP_274372451.1">
    <property type="nucleotide sequence ID" value="NZ_CP072943.1"/>
</dbReference>
<feature type="active site" description="Nucleophile" evidence="4">
    <location>
        <position position="8"/>
    </location>
</feature>
<comment type="similarity">
    <text evidence="1">Belongs to the low molecular weight phosphotyrosine protein phosphatase family.</text>
</comment>
<dbReference type="Gene3D" id="3.40.50.2300">
    <property type="match status" value="1"/>
</dbReference>
<evidence type="ECO:0000256" key="4">
    <source>
        <dbReference type="PIRSR" id="PIRSR617867-1"/>
    </source>
</evidence>
<evidence type="ECO:0000256" key="2">
    <source>
        <dbReference type="ARBA" id="ARBA00022801"/>
    </source>
</evidence>
<dbReference type="GO" id="GO:0004725">
    <property type="term" value="F:protein tyrosine phosphatase activity"/>
    <property type="evidence" value="ECO:0007669"/>
    <property type="project" value="InterPro"/>
</dbReference>
<reference evidence="8" key="1">
    <citation type="submission" date="2021-04" db="EMBL/GenBank/DDBJ databases">
        <title>A novel Synergistetes isolate from a pyrite-forming mixed culture.</title>
        <authorList>
            <person name="Bunk B."/>
            <person name="Sproer C."/>
            <person name="Spring S."/>
            <person name="Pester M."/>
        </authorList>
    </citation>
    <scope>NUCLEOTIDE SEQUENCE [LARGE SCALE GENOMIC DNA]</scope>
    <source>
        <strain evidence="8">J.5.4.2-T.3.5.2</strain>
    </source>
</reference>
<dbReference type="InterPro" id="IPR036196">
    <property type="entry name" value="Ptyr_pPase_sf"/>
</dbReference>
<dbReference type="InterPro" id="IPR017867">
    <property type="entry name" value="Tyr_phospatase_low_mol_wt"/>
</dbReference>
<dbReference type="Pfam" id="PF01451">
    <property type="entry name" value="LMWPc"/>
    <property type="match status" value="1"/>
</dbReference>
<name>A0A9Q7EXT8_9BACT</name>
<keyword evidence="8" id="KW-1185">Reference proteome</keyword>
<sequence length="168" mass="18211">MERLLFVCGGNTCRSPMAAALADAMLRRRGMDGRWEVASAGVAAFAGDEATPLARSVVARRGLSLEGHRSRPLSAYDVEMARLVLTMTLAQRDALRRLYPEFRERIFLLSEAAGRTLSGQERESEAGGGPSPLLEIEDPFGGDGADYEDAAALLEELIDRLLMTIADP</sequence>
<proteinExistence type="inferred from homology"/>
<evidence type="ECO:0000256" key="1">
    <source>
        <dbReference type="ARBA" id="ARBA00011063"/>
    </source>
</evidence>
<dbReference type="AlphaFoldDB" id="A0A9Q7EXT8"/>
<protein>
    <submittedName>
        <fullName evidence="7">Low molecular weight protein arginine phosphatase</fullName>
    </submittedName>
</protein>
<evidence type="ECO:0000256" key="3">
    <source>
        <dbReference type="ARBA" id="ARBA00022912"/>
    </source>
</evidence>
<accession>A0A9Q7EXT8</accession>
<dbReference type="PRINTS" id="PR00719">
    <property type="entry name" value="LMWPTPASE"/>
</dbReference>
<dbReference type="Proteomes" id="UP000671879">
    <property type="component" value="Chromosome"/>
</dbReference>
<dbReference type="SMART" id="SM00226">
    <property type="entry name" value="LMWPc"/>
    <property type="match status" value="1"/>
</dbReference>
<evidence type="ECO:0000256" key="5">
    <source>
        <dbReference type="SAM" id="MobiDB-lite"/>
    </source>
</evidence>
<gene>
    <name evidence="7" type="ORF">KAR29_07830</name>
</gene>
<feature type="region of interest" description="Disordered" evidence="5">
    <location>
        <begin position="118"/>
        <end position="143"/>
    </location>
</feature>
<feature type="domain" description="Phosphotyrosine protein phosphatase I" evidence="6">
    <location>
        <begin position="2"/>
        <end position="164"/>
    </location>
</feature>
<dbReference type="EMBL" id="CP072943">
    <property type="protein sequence ID" value="QTX31301.1"/>
    <property type="molecule type" value="Genomic_DNA"/>
</dbReference>
<keyword evidence="2" id="KW-0378">Hydrolase</keyword>
<dbReference type="PANTHER" id="PTHR11717">
    <property type="entry name" value="LOW MOLECULAR WEIGHT PROTEIN TYROSINE PHOSPHATASE"/>
    <property type="match status" value="1"/>
</dbReference>
<dbReference type="SUPFAM" id="SSF52788">
    <property type="entry name" value="Phosphotyrosine protein phosphatases I"/>
    <property type="match status" value="1"/>
</dbReference>
<dbReference type="PANTHER" id="PTHR11717:SF31">
    <property type="entry name" value="LOW MOLECULAR WEIGHT PROTEIN-TYROSINE-PHOSPHATASE ETP-RELATED"/>
    <property type="match status" value="1"/>
</dbReference>
<evidence type="ECO:0000259" key="6">
    <source>
        <dbReference type="SMART" id="SM00226"/>
    </source>
</evidence>
<evidence type="ECO:0000313" key="8">
    <source>
        <dbReference type="Proteomes" id="UP000671879"/>
    </source>
</evidence>
<feature type="active site" evidence="4">
    <location>
        <position position="14"/>
    </location>
</feature>
<keyword evidence="3" id="KW-0904">Protein phosphatase</keyword>
<evidence type="ECO:0000313" key="7">
    <source>
        <dbReference type="EMBL" id="QTX31301.1"/>
    </source>
</evidence>
<feature type="active site" description="Proton donor" evidence="4">
    <location>
        <position position="138"/>
    </location>
</feature>
<organism evidence="7 8">
    <name type="scientific">Aminithiophilus ramosus</name>
    <dbReference type="NCBI Taxonomy" id="3029084"/>
    <lineage>
        <taxon>Bacteria</taxon>
        <taxon>Thermotogati</taxon>
        <taxon>Synergistota</taxon>
        <taxon>Synergistia</taxon>
        <taxon>Synergistales</taxon>
        <taxon>Aminithiophilaceae</taxon>
        <taxon>Aminithiophilus</taxon>
    </lineage>
</organism>
<dbReference type="InterPro" id="IPR050438">
    <property type="entry name" value="LMW_PTPase"/>
</dbReference>
<dbReference type="KEGG" id="aram:KAR29_07830"/>